<sequence>MARSEVEVATEAVRVIGDLLTRPNEMNRSHIAQQSASSAMAAAQGARIIADGTQTRESRENADIAESLALTAQKLANLVN</sequence>
<dbReference type="EMBL" id="VCGU01000011">
    <property type="protein sequence ID" value="TRY67280.1"/>
    <property type="molecule type" value="Genomic_DNA"/>
</dbReference>
<evidence type="ECO:0000313" key="1">
    <source>
        <dbReference type="EMBL" id="TRY67280.1"/>
    </source>
</evidence>
<dbReference type="AlphaFoldDB" id="A0A553NPF0"/>
<gene>
    <name evidence="1" type="ORF">TCAL_14665</name>
</gene>
<proteinExistence type="predicted"/>
<accession>A0A553NPF0</accession>
<organism evidence="1 2">
    <name type="scientific">Tigriopus californicus</name>
    <name type="common">Marine copepod</name>
    <dbReference type="NCBI Taxonomy" id="6832"/>
    <lineage>
        <taxon>Eukaryota</taxon>
        <taxon>Metazoa</taxon>
        <taxon>Ecdysozoa</taxon>
        <taxon>Arthropoda</taxon>
        <taxon>Crustacea</taxon>
        <taxon>Multicrustacea</taxon>
        <taxon>Hexanauplia</taxon>
        <taxon>Copepoda</taxon>
        <taxon>Harpacticoida</taxon>
        <taxon>Harpacticidae</taxon>
        <taxon>Tigriopus</taxon>
    </lineage>
</organism>
<keyword evidence="2" id="KW-1185">Reference proteome</keyword>
<comment type="caution">
    <text evidence="1">The sequence shown here is derived from an EMBL/GenBank/DDBJ whole genome shotgun (WGS) entry which is preliminary data.</text>
</comment>
<reference evidence="1 2" key="1">
    <citation type="journal article" date="2018" name="Nat. Ecol. Evol.">
        <title>Genomic signatures of mitonuclear coevolution across populations of Tigriopus californicus.</title>
        <authorList>
            <person name="Barreto F.S."/>
            <person name="Watson E.T."/>
            <person name="Lima T.G."/>
            <person name="Willett C.S."/>
            <person name="Edmands S."/>
            <person name="Li W."/>
            <person name="Burton R.S."/>
        </authorList>
    </citation>
    <scope>NUCLEOTIDE SEQUENCE [LARGE SCALE GENOMIC DNA]</scope>
    <source>
        <strain evidence="1 2">San Diego</strain>
    </source>
</reference>
<name>A0A553NPF0_TIGCA</name>
<protein>
    <recommendedName>
        <fullName evidence="3">Talin central domain-containing protein</fullName>
    </recommendedName>
</protein>
<evidence type="ECO:0000313" key="2">
    <source>
        <dbReference type="Proteomes" id="UP000318571"/>
    </source>
</evidence>
<evidence type="ECO:0008006" key="3">
    <source>
        <dbReference type="Google" id="ProtNLM"/>
    </source>
</evidence>
<dbReference type="Proteomes" id="UP000318571">
    <property type="component" value="Chromosome 4"/>
</dbReference>